<evidence type="ECO:0000256" key="1">
    <source>
        <dbReference type="SAM" id="MobiDB-lite"/>
    </source>
</evidence>
<name>A0A7S2U7P8_9STRA</name>
<dbReference type="InterPro" id="IPR002656">
    <property type="entry name" value="Acyl_transf_3_dom"/>
</dbReference>
<feature type="transmembrane region" description="Helical" evidence="2">
    <location>
        <begin position="112"/>
        <end position="130"/>
    </location>
</feature>
<feature type="compositionally biased region" description="Low complexity" evidence="1">
    <location>
        <begin position="71"/>
        <end position="95"/>
    </location>
</feature>
<organism evidence="4">
    <name type="scientific">Attheya septentrionalis</name>
    <dbReference type="NCBI Taxonomy" id="420275"/>
    <lineage>
        <taxon>Eukaryota</taxon>
        <taxon>Sar</taxon>
        <taxon>Stramenopiles</taxon>
        <taxon>Ochrophyta</taxon>
        <taxon>Bacillariophyta</taxon>
        <taxon>Coscinodiscophyceae</taxon>
        <taxon>Chaetocerotophycidae</taxon>
        <taxon>Chaetocerotales</taxon>
        <taxon>Attheyaceae</taxon>
        <taxon>Attheya</taxon>
    </lineage>
</organism>
<feature type="transmembrane region" description="Helical" evidence="2">
    <location>
        <begin position="383"/>
        <end position="401"/>
    </location>
</feature>
<feature type="region of interest" description="Disordered" evidence="1">
    <location>
        <begin position="66"/>
        <end position="95"/>
    </location>
</feature>
<feature type="transmembrane region" description="Helical" evidence="2">
    <location>
        <begin position="244"/>
        <end position="264"/>
    </location>
</feature>
<keyword evidence="2" id="KW-0472">Membrane</keyword>
<dbReference type="Pfam" id="PF01757">
    <property type="entry name" value="Acyl_transf_3"/>
    <property type="match status" value="1"/>
</dbReference>
<feature type="transmembrane region" description="Helical" evidence="2">
    <location>
        <begin position="320"/>
        <end position="341"/>
    </location>
</feature>
<sequence>MAPFVVHYFLLFSTLIVVPSLLNVSGVTAFAAQQSHPFPKSSHTPLLAEKSRRMTGVPNVLVRLRGGGGVAPPSSSSSTRLRVGASAASPSASDADPAAKFKKMRISAFDSMRFILIMAIVCGHFIQFANPSEFIRRLASNHNVLVGAFFALSGYVTAYTSTENAKMEPSQKLVHTPKQKWILSRVFGYYPLHLLVLVLFSPLFLFVDLHYNGWSTALINGILSVTMTQAWFPMNAEIWNAPTWFLSSLTFATAIMPFCLPSIAYMNKMELRKTGFWIFMVYVLPKIGYAYDLNTWQLAEGVMISAKAHPNLAIFNMQRFSPLFVVAEVLLGVIACRFVMLDHAPGEETRLRATNSLSTAVPLATMMGLLWMRATGMLELSDLLFRSVLFVPLFLRFLIAIHRNTVQRNGSGSSGGGSKDPLVTILSNEVLVTLGKDLSFPIYLLHGPIGYLFFKKLVAKQLWGHVLKGPTYFAAYLAVTILSALVLQKTFLQSKTVHNWSQQTVETLSAWM</sequence>
<evidence type="ECO:0000259" key="3">
    <source>
        <dbReference type="Pfam" id="PF01757"/>
    </source>
</evidence>
<feature type="transmembrane region" description="Helical" evidence="2">
    <location>
        <begin position="182"/>
        <end position="207"/>
    </location>
</feature>
<feature type="domain" description="Acyltransferase 3" evidence="3">
    <location>
        <begin position="107"/>
        <end position="487"/>
    </location>
</feature>
<feature type="transmembrane region" description="Helical" evidence="2">
    <location>
        <begin position="142"/>
        <end position="161"/>
    </location>
</feature>
<accession>A0A7S2U7P8</accession>
<dbReference type="PANTHER" id="PTHR23028">
    <property type="entry name" value="ACETYLTRANSFERASE"/>
    <property type="match status" value="1"/>
</dbReference>
<gene>
    <name evidence="4" type="ORF">ASEP1449_LOCUS2517</name>
</gene>
<keyword evidence="2" id="KW-1133">Transmembrane helix</keyword>
<dbReference type="AlphaFoldDB" id="A0A7S2U7P8"/>
<evidence type="ECO:0000313" key="4">
    <source>
        <dbReference type="EMBL" id="CAD9810694.1"/>
    </source>
</evidence>
<proteinExistence type="predicted"/>
<evidence type="ECO:0000256" key="2">
    <source>
        <dbReference type="SAM" id="Phobius"/>
    </source>
</evidence>
<feature type="transmembrane region" description="Helical" evidence="2">
    <location>
        <begin position="353"/>
        <end position="371"/>
    </location>
</feature>
<dbReference type="GO" id="GO:0016747">
    <property type="term" value="F:acyltransferase activity, transferring groups other than amino-acyl groups"/>
    <property type="evidence" value="ECO:0007669"/>
    <property type="project" value="InterPro"/>
</dbReference>
<feature type="transmembrane region" description="Helical" evidence="2">
    <location>
        <begin position="466"/>
        <end position="487"/>
    </location>
</feature>
<keyword evidence="2" id="KW-0812">Transmembrane</keyword>
<dbReference type="EMBL" id="HBHQ01003791">
    <property type="protein sequence ID" value="CAD9810694.1"/>
    <property type="molecule type" value="Transcribed_RNA"/>
</dbReference>
<feature type="transmembrane region" description="Helical" evidence="2">
    <location>
        <begin position="276"/>
        <end position="299"/>
    </location>
</feature>
<protein>
    <recommendedName>
        <fullName evidence="3">Acyltransferase 3 domain-containing protein</fullName>
    </recommendedName>
</protein>
<dbReference type="InterPro" id="IPR050879">
    <property type="entry name" value="Acyltransferase_3"/>
</dbReference>
<reference evidence="4" key="1">
    <citation type="submission" date="2021-01" db="EMBL/GenBank/DDBJ databases">
        <authorList>
            <person name="Corre E."/>
            <person name="Pelletier E."/>
            <person name="Niang G."/>
            <person name="Scheremetjew M."/>
            <person name="Finn R."/>
            <person name="Kale V."/>
            <person name="Holt S."/>
            <person name="Cochrane G."/>
            <person name="Meng A."/>
            <person name="Brown T."/>
            <person name="Cohen L."/>
        </authorList>
    </citation>
    <scope>NUCLEOTIDE SEQUENCE</scope>
    <source>
        <strain evidence="4">CCMP2084</strain>
    </source>
</reference>
<feature type="transmembrane region" description="Helical" evidence="2">
    <location>
        <begin position="6"/>
        <end position="32"/>
    </location>
</feature>